<dbReference type="PANTHER" id="PTHR11360">
    <property type="entry name" value="MONOCARBOXYLATE TRANSPORTER"/>
    <property type="match status" value="1"/>
</dbReference>
<dbReference type="InterPro" id="IPR036259">
    <property type="entry name" value="MFS_trans_sf"/>
</dbReference>
<evidence type="ECO:0000256" key="3">
    <source>
        <dbReference type="ARBA" id="ARBA00022692"/>
    </source>
</evidence>
<dbReference type="CDD" id="cd17353">
    <property type="entry name" value="MFS_OFA_like"/>
    <property type="match status" value="1"/>
</dbReference>
<keyword evidence="2" id="KW-0813">Transport</keyword>
<dbReference type="EMBL" id="JQBZ01000025">
    <property type="protein sequence ID" value="KRN88415.1"/>
    <property type="molecule type" value="Genomic_DNA"/>
</dbReference>
<evidence type="ECO:0000313" key="9">
    <source>
        <dbReference type="Proteomes" id="UP000051500"/>
    </source>
</evidence>
<dbReference type="GO" id="GO:0022857">
    <property type="term" value="F:transmembrane transporter activity"/>
    <property type="evidence" value="ECO:0007669"/>
    <property type="project" value="InterPro"/>
</dbReference>
<dbReference type="RefSeq" id="WP_027106833.1">
    <property type="nucleotide sequence ID" value="NZ_JQBZ01000025.1"/>
</dbReference>
<dbReference type="PATRIC" id="fig|1122146.4.peg.391"/>
<dbReference type="InterPro" id="IPR020846">
    <property type="entry name" value="MFS_dom"/>
</dbReference>
<evidence type="ECO:0000256" key="6">
    <source>
        <dbReference type="SAM" id="Phobius"/>
    </source>
</evidence>
<feature type="transmembrane region" description="Helical" evidence="6">
    <location>
        <begin position="343"/>
        <end position="362"/>
    </location>
</feature>
<comment type="subcellular location">
    <subcellularLocation>
        <location evidence="1">Cell membrane</location>
        <topology evidence="1">Multi-pass membrane protein</topology>
    </subcellularLocation>
</comment>
<keyword evidence="5 6" id="KW-0472">Membrane</keyword>
<evidence type="ECO:0000256" key="2">
    <source>
        <dbReference type="ARBA" id="ARBA00022448"/>
    </source>
</evidence>
<evidence type="ECO:0000256" key="4">
    <source>
        <dbReference type="ARBA" id="ARBA00022989"/>
    </source>
</evidence>
<evidence type="ECO:0000259" key="7">
    <source>
        <dbReference type="PROSITE" id="PS50850"/>
    </source>
</evidence>
<feature type="transmembrane region" description="Helical" evidence="6">
    <location>
        <begin position="97"/>
        <end position="119"/>
    </location>
</feature>
<proteinExistence type="predicted"/>
<reference evidence="8 9" key="1">
    <citation type="journal article" date="2015" name="Genome Announc.">
        <title>Expanding the biotechnology potential of lactobacilli through comparative genomics of 213 strains and associated genera.</title>
        <authorList>
            <person name="Sun Z."/>
            <person name="Harris H.M."/>
            <person name="McCann A."/>
            <person name="Guo C."/>
            <person name="Argimon S."/>
            <person name="Zhang W."/>
            <person name="Yang X."/>
            <person name="Jeffery I.B."/>
            <person name="Cooney J.C."/>
            <person name="Kagawa T.F."/>
            <person name="Liu W."/>
            <person name="Song Y."/>
            <person name="Salvetti E."/>
            <person name="Wrobel A."/>
            <person name="Rasinkangas P."/>
            <person name="Parkhill J."/>
            <person name="Rea M.C."/>
            <person name="O'Sullivan O."/>
            <person name="Ritari J."/>
            <person name="Douillard F.P."/>
            <person name="Paul Ross R."/>
            <person name="Yang R."/>
            <person name="Briner A.E."/>
            <person name="Felis G.E."/>
            <person name="de Vos W.M."/>
            <person name="Barrangou R."/>
            <person name="Klaenhammer T.R."/>
            <person name="Caufield P.W."/>
            <person name="Cui Y."/>
            <person name="Zhang H."/>
            <person name="O'Toole P.W."/>
        </authorList>
    </citation>
    <scope>NUCLEOTIDE SEQUENCE [LARGE SCALE GENOMIC DNA]</scope>
    <source>
        <strain evidence="8 9">DSM 22408</strain>
    </source>
</reference>
<dbReference type="Gene3D" id="1.20.1250.20">
    <property type="entry name" value="MFS general substrate transporter like domains"/>
    <property type="match status" value="2"/>
</dbReference>
<keyword evidence="4 6" id="KW-1133">Transmembrane helix</keyword>
<keyword evidence="3 6" id="KW-0812">Transmembrane</keyword>
<feature type="domain" description="Major facilitator superfamily (MFS) profile" evidence="7">
    <location>
        <begin position="3"/>
        <end position="401"/>
    </location>
</feature>
<feature type="transmembrane region" description="Helical" evidence="6">
    <location>
        <begin position="71"/>
        <end position="91"/>
    </location>
</feature>
<protein>
    <submittedName>
        <fullName evidence="8">Major facilitator transporter</fullName>
    </submittedName>
</protein>
<dbReference type="OrthoDB" id="9793415at2"/>
<feature type="transmembrane region" description="Helical" evidence="6">
    <location>
        <begin position="218"/>
        <end position="240"/>
    </location>
</feature>
<gene>
    <name evidence="8" type="ORF">IV53_GL000379</name>
</gene>
<comment type="caution">
    <text evidence="8">The sequence shown here is derived from an EMBL/GenBank/DDBJ whole genome shotgun (WGS) entry which is preliminary data.</text>
</comment>
<dbReference type="AlphaFoldDB" id="A0A0R2KGB1"/>
<evidence type="ECO:0000256" key="1">
    <source>
        <dbReference type="ARBA" id="ARBA00004651"/>
    </source>
</evidence>
<feature type="transmembrane region" description="Helical" evidence="6">
    <location>
        <begin position="284"/>
        <end position="303"/>
    </location>
</feature>
<dbReference type="Proteomes" id="UP000051500">
    <property type="component" value="Unassembled WGS sequence"/>
</dbReference>
<feature type="transmembrane region" description="Helical" evidence="6">
    <location>
        <begin position="164"/>
        <end position="183"/>
    </location>
</feature>
<feature type="transmembrane region" description="Helical" evidence="6">
    <location>
        <begin position="309"/>
        <end position="331"/>
    </location>
</feature>
<dbReference type="PANTHER" id="PTHR11360:SF317">
    <property type="entry name" value="MAJOR FACILITATOR SUPERFAMILY (MFS) PROFILE DOMAIN-CONTAINING PROTEIN-RELATED"/>
    <property type="match status" value="1"/>
</dbReference>
<accession>A0A0R2KGB1</accession>
<dbReference type="eggNOG" id="COG2223">
    <property type="taxonomic scope" value="Bacteria"/>
</dbReference>
<feature type="transmembrane region" description="Helical" evidence="6">
    <location>
        <begin position="131"/>
        <end position="152"/>
    </location>
</feature>
<dbReference type="GO" id="GO:0005886">
    <property type="term" value="C:plasma membrane"/>
    <property type="evidence" value="ECO:0007669"/>
    <property type="project" value="UniProtKB-SubCell"/>
</dbReference>
<feature type="transmembrane region" description="Helical" evidence="6">
    <location>
        <begin position="252"/>
        <end position="272"/>
    </location>
</feature>
<evidence type="ECO:0000313" key="8">
    <source>
        <dbReference type="EMBL" id="KRN88415.1"/>
    </source>
</evidence>
<feature type="transmembrane region" description="Helical" evidence="6">
    <location>
        <begin position="374"/>
        <end position="395"/>
    </location>
</feature>
<sequence length="404" mass="44215">MEKRYRVAIAGILLHLMIGSVYAWSVFTKPIAQATNWSEASVAFAFSIAIFCLGMSAAFMGRLVEKYSPTVTGTIASICYGSGIMLTGYAIQSQQLWMLYVSYGVLGGLGLGAGYVTPVSTIIRWFPDKRGLATGMAIMGFGFAAMLTGPVAQKLMAAFGLVKTFYILGAVYFIVMIISAQFIKKPQPGELPQHINSDAITVKTKSEKTANQALKSPYFYALWLMFFINITCGIGLVSAASPMAQEMTKMNVGLAALMVGIIGIFNGFGRLVWATLSDLIGRPLTFSLIFFVDVVMLGCLLWWHEPIVFVIALCIVMSCYGAGFSVIPAYLSDIFGTKELGTIHGYILTAWAMAGVVGPLVLSFTHQKFHNYQFTLMTFIILESVALLLSIWLQFKLKNNKTKY</sequence>
<dbReference type="InterPro" id="IPR050327">
    <property type="entry name" value="Proton-linked_MCT"/>
</dbReference>
<dbReference type="Pfam" id="PF07690">
    <property type="entry name" value="MFS_1"/>
    <property type="match status" value="1"/>
</dbReference>
<dbReference type="SUPFAM" id="SSF103473">
    <property type="entry name" value="MFS general substrate transporter"/>
    <property type="match status" value="1"/>
</dbReference>
<name>A0A0R2KGB1_9LACO</name>
<keyword evidence="9" id="KW-1185">Reference proteome</keyword>
<feature type="transmembrane region" description="Helical" evidence="6">
    <location>
        <begin position="39"/>
        <end position="59"/>
    </location>
</feature>
<organism evidence="8 9">
    <name type="scientific">Ligilactobacillus ceti DSM 22408</name>
    <dbReference type="NCBI Taxonomy" id="1122146"/>
    <lineage>
        <taxon>Bacteria</taxon>
        <taxon>Bacillati</taxon>
        <taxon>Bacillota</taxon>
        <taxon>Bacilli</taxon>
        <taxon>Lactobacillales</taxon>
        <taxon>Lactobacillaceae</taxon>
        <taxon>Ligilactobacillus</taxon>
    </lineage>
</organism>
<evidence type="ECO:0000256" key="5">
    <source>
        <dbReference type="ARBA" id="ARBA00023136"/>
    </source>
</evidence>
<dbReference type="PROSITE" id="PS50850">
    <property type="entry name" value="MFS"/>
    <property type="match status" value="1"/>
</dbReference>
<dbReference type="InterPro" id="IPR011701">
    <property type="entry name" value="MFS"/>
</dbReference>
<dbReference type="STRING" id="1122146.IV53_GL000379"/>